<accession>L8H6H0</accession>
<organism evidence="2 3">
    <name type="scientific">Acanthamoeba castellanii (strain ATCC 30010 / Neff)</name>
    <dbReference type="NCBI Taxonomy" id="1257118"/>
    <lineage>
        <taxon>Eukaryota</taxon>
        <taxon>Amoebozoa</taxon>
        <taxon>Discosea</taxon>
        <taxon>Longamoebia</taxon>
        <taxon>Centramoebida</taxon>
        <taxon>Acanthamoebidae</taxon>
        <taxon>Acanthamoeba</taxon>
    </lineage>
</organism>
<dbReference type="EMBL" id="KB007908">
    <property type="protein sequence ID" value="ELR20842.1"/>
    <property type="molecule type" value="Genomic_DNA"/>
</dbReference>
<gene>
    <name evidence="2" type="ORF">ACA1_277710</name>
</gene>
<dbReference type="Proteomes" id="UP000011083">
    <property type="component" value="Unassembled WGS sequence"/>
</dbReference>
<evidence type="ECO:0000313" key="2">
    <source>
        <dbReference type="EMBL" id="ELR20842.1"/>
    </source>
</evidence>
<dbReference type="VEuPathDB" id="AmoebaDB:ACA1_277710"/>
<dbReference type="Pfam" id="PF15370">
    <property type="entry name" value="NOPCHAP1"/>
    <property type="match status" value="1"/>
</dbReference>
<dbReference type="GO" id="GO:0062064">
    <property type="term" value="F:box C/D methylation guide snoRNP complex binding"/>
    <property type="evidence" value="ECO:0007669"/>
    <property type="project" value="TreeGrafter"/>
</dbReference>
<dbReference type="InterPro" id="IPR027921">
    <property type="entry name" value="NOPCHAP1"/>
</dbReference>
<proteinExistence type="predicted"/>
<name>L8H6H0_ACACF</name>
<dbReference type="GO" id="GO:0000492">
    <property type="term" value="P:box C/D snoRNP assembly"/>
    <property type="evidence" value="ECO:0007669"/>
    <property type="project" value="InterPro"/>
</dbReference>
<feature type="compositionally biased region" description="Acidic residues" evidence="1">
    <location>
        <begin position="149"/>
        <end position="163"/>
    </location>
</feature>
<dbReference type="PANTHER" id="PTHR28674">
    <property type="entry name" value="SIMILAR TO DNA SEGMENT, CHR 10, WAYNE STATE UNIVERSITY 102,-EXPRESSED"/>
    <property type="match status" value="1"/>
</dbReference>
<dbReference type="AlphaFoldDB" id="L8H6H0"/>
<dbReference type="PANTHER" id="PTHR28674:SF1">
    <property type="entry name" value="NOP PROTEIN CHAPERONE 1"/>
    <property type="match status" value="1"/>
</dbReference>
<feature type="compositionally biased region" description="Acidic residues" evidence="1">
    <location>
        <begin position="101"/>
        <end position="133"/>
    </location>
</feature>
<evidence type="ECO:0000313" key="3">
    <source>
        <dbReference type="Proteomes" id="UP000011083"/>
    </source>
</evidence>
<evidence type="ECO:0000256" key="1">
    <source>
        <dbReference type="SAM" id="MobiDB-lite"/>
    </source>
</evidence>
<keyword evidence="3" id="KW-1185">Reference proteome</keyword>
<protein>
    <submittedName>
        <fullName evidence="2">Uncharacterized protein</fullName>
    </submittedName>
</protein>
<dbReference type="OrthoDB" id="1112980at2759"/>
<reference evidence="2 3" key="1">
    <citation type="journal article" date="2013" name="Genome Biol.">
        <title>Genome of Acanthamoeba castellanii highlights extensive lateral gene transfer and early evolution of tyrosine kinase signaling.</title>
        <authorList>
            <person name="Clarke M."/>
            <person name="Lohan A.J."/>
            <person name="Liu B."/>
            <person name="Lagkouvardos I."/>
            <person name="Roy S."/>
            <person name="Zafar N."/>
            <person name="Bertelli C."/>
            <person name="Schilde C."/>
            <person name="Kianianmomeni A."/>
            <person name="Burglin T.R."/>
            <person name="Frech C."/>
            <person name="Turcotte B."/>
            <person name="Kopec K.O."/>
            <person name="Synnott J.M."/>
            <person name="Choo C."/>
            <person name="Paponov I."/>
            <person name="Finkler A."/>
            <person name="Soon Heng Tan C."/>
            <person name="Hutchins A.P."/>
            <person name="Weinmeier T."/>
            <person name="Rattei T."/>
            <person name="Chu J.S."/>
            <person name="Gimenez G."/>
            <person name="Irimia M."/>
            <person name="Rigden D.J."/>
            <person name="Fitzpatrick D.A."/>
            <person name="Lorenzo-Morales J."/>
            <person name="Bateman A."/>
            <person name="Chiu C.H."/>
            <person name="Tang P."/>
            <person name="Hegemann P."/>
            <person name="Fromm H."/>
            <person name="Raoult D."/>
            <person name="Greub G."/>
            <person name="Miranda-Saavedra D."/>
            <person name="Chen N."/>
            <person name="Nash P."/>
            <person name="Ginger M.L."/>
            <person name="Horn M."/>
            <person name="Schaap P."/>
            <person name="Caler L."/>
            <person name="Loftus B."/>
        </authorList>
    </citation>
    <scope>NUCLEOTIDE SEQUENCE [LARGE SCALE GENOMIC DNA]</scope>
    <source>
        <strain evidence="2 3">Neff</strain>
    </source>
</reference>
<dbReference type="GeneID" id="14921713"/>
<sequence length="163" mass="17773">MEGGNNGPTSKELLFCSGDEESKLFVADGKDRVNPKPPQISRLPPSALLAQARSFLPMLAAANAKLEQTLAENPGSLDIENVEEGKPYDLAMIGEKKDGESSDSEDDSDDDDDSKSESNEEANEEEEAGEKEEETTKAPAQRRKPIEEIGGEEEEQGEKEMEE</sequence>
<dbReference type="RefSeq" id="XP_004344585.1">
    <property type="nucleotide sequence ID" value="XM_004344535.1"/>
</dbReference>
<dbReference type="KEGG" id="acan:ACA1_277710"/>
<feature type="region of interest" description="Disordered" evidence="1">
    <location>
        <begin position="72"/>
        <end position="163"/>
    </location>
</feature>